<dbReference type="NCBIfam" id="NF007321">
    <property type="entry name" value="PRK09813.1"/>
    <property type="match status" value="1"/>
</dbReference>
<dbReference type="InterPro" id="IPR050306">
    <property type="entry name" value="PfkB_Carbo_kinase"/>
</dbReference>
<dbReference type="CDD" id="cd01940">
    <property type="entry name" value="Fructoselysine_kinase_like"/>
    <property type="match status" value="1"/>
</dbReference>
<dbReference type="Pfam" id="PF00294">
    <property type="entry name" value="PfkB"/>
    <property type="match status" value="2"/>
</dbReference>
<evidence type="ECO:0000313" key="6">
    <source>
        <dbReference type="Proteomes" id="UP000323257"/>
    </source>
</evidence>
<proteinExistence type="inferred from homology"/>
<organism evidence="5 6">
    <name type="scientific">Paenibacillus methanolicus</name>
    <dbReference type="NCBI Taxonomy" id="582686"/>
    <lineage>
        <taxon>Bacteria</taxon>
        <taxon>Bacillati</taxon>
        <taxon>Bacillota</taxon>
        <taxon>Bacilli</taxon>
        <taxon>Bacillales</taxon>
        <taxon>Paenibacillaceae</taxon>
        <taxon>Paenibacillus</taxon>
    </lineage>
</organism>
<keyword evidence="2" id="KW-0808">Transferase</keyword>
<evidence type="ECO:0000256" key="1">
    <source>
        <dbReference type="ARBA" id="ARBA00010688"/>
    </source>
</evidence>
<sequence length="260" mass="28227">MRIVTVGDNCMDVYLATGKAYPGGNPVNVAVYLQALGAETAYIGWVGDDAYGEIMIEAIRGKGINTSHMLRKAGNTAVTDVEMVGNDRKFGDYDEGVMAAFSLTAEEIEFVQGFQLVHAGIWGHADSYYPSFKKRGLLTSFDFSDHLDSELVQTLMPYVDFPFFSYSQDDAYIRGLLREAKQRGAKVAVATLGENGSLAFDGEQFYRQGIVEVNVIDTMGAGDSFIAGFVYGTVEGRSIQNCLALGAQTAAKTIGYFGAW</sequence>
<dbReference type="PROSITE" id="PS00584">
    <property type="entry name" value="PFKB_KINASES_2"/>
    <property type="match status" value="1"/>
</dbReference>
<dbReference type="OrthoDB" id="9775849at2"/>
<reference evidence="5 6" key="1">
    <citation type="submission" date="2019-07" db="EMBL/GenBank/DDBJ databases">
        <title>Genomic Encyclopedia of Type Strains, Phase III (KMG-III): the genomes of soil and plant-associated and newly described type strains.</title>
        <authorList>
            <person name="Whitman W."/>
        </authorList>
    </citation>
    <scope>NUCLEOTIDE SEQUENCE [LARGE SCALE GENOMIC DNA]</scope>
    <source>
        <strain evidence="5 6">BL24</strain>
    </source>
</reference>
<dbReference type="InterPro" id="IPR011611">
    <property type="entry name" value="PfkB_dom"/>
</dbReference>
<comment type="similarity">
    <text evidence="1">Belongs to the carbohydrate kinase PfkB family.</text>
</comment>
<evidence type="ECO:0000256" key="2">
    <source>
        <dbReference type="ARBA" id="ARBA00022679"/>
    </source>
</evidence>
<protein>
    <submittedName>
        <fullName evidence="5">Fructoselysine 6-kinase</fullName>
    </submittedName>
</protein>
<evidence type="ECO:0000256" key="3">
    <source>
        <dbReference type="ARBA" id="ARBA00022777"/>
    </source>
</evidence>
<dbReference type="InterPro" id="IPR029056">
    <property type="entry name" value="Ribokinase-like"/>
</dbReference>
<dbReference type="GO" id="GO:0016301">
    <property type="term" value="F:kinase activity"/>
    <property type="evidence" value="ECO:0007669"/>
    <property type="project" value="UniProtKB-KW"/>
</dbReference>
<dbReference type="EMBL" id="VNHS01000001">
    <property type="protein sequence ID" value="TYP79381.1"/>
    <property type="molecule type" value="Genomic_DNA"/>
</dbReference>
<evidence type="ECO:0000259" key="4">
    <source>
        <dbReference type="Pfam" id="PF00294"/>
    </source>
</evidence>
<evidence type="ECO:0000313" key="5">
    <source>
        <dbReference type="EMBL" id="TYP79381.1"/>
    </source>
</evidence>
<comment type="caution">
    <text evidence="5">The sequence shown here is derived from an EMBL/GenBank/DDBJ whole genome shotgun (WGS) entry which is preliminary data.</text>
</comment>
<gene>
    <name evidence="5" type="ORF">BCM02_101499</name>
</gene>
<feature type="domain" description="Carbohydrate kinase PfkB" evidence="4">
    <location>
        <begin position="176"/>
        <end position="259"/>
    </location>
</feature>
<dbReference type="PROSITE" id="PS00583">
    <property type="entry name" value="PFKB_KINASES_1"/>
    <property type="match status" value="1"/>
</dbReference>
<dbReference type="PANTHER" id="PTHR43085">
    <property type="entry name" value="HEXOKINASE FAMILY MEMBER"/>
    <property type="match status" value="1"/>
</dbReference>
<dbReference type="PANTHER" id="PTHR43085:SF41">
    <property type="entry name" value="FRUCTOSELYSINE 6-KINASE"/>
    <property type="match status" value="1"/>
</dbReference>
<feature type="domain" description="Carbohydrate kinase PfkB" evidence="4">
    <location>
        <begin position="16"/>
        <end position="100"/>
    </location>
</feature>
<dbReference type="InterPro" id="IPR002173">
    <property type="entry name" value="Carboh/pur_kinase_PfkB_CS"/>
</dbReference>
<dbReference type="SUPFAM" id="SSF53613">
    <property type="entry name" value="Ribokinase-like"/>
    <property type="match status" value="1"/>
</dbReference>
<dbReference type="RefSeq" id="WP_148927445.1">
    <property type="nucleotide sequence ID" value="NZ_VNHS01000001.1"/>
</dbReference>
<dbReference type="Proteomes" id="UP000323257">
    <property type="component" value="Unassembled WGS sequence"/>
</dbReference>
<keyword evidence="6" id="KW-1185">Reference proteome</keyword>
<accession>A0A5S5CLI3</accession>
<keyword evidence="3 5" id="KW-0418">Kinase</keyword>
<dbReference type="Gene3D" id="3.40.1190.20">
    <property type="match status" value="1"/>
</dbReference>
<dbReference type="AlphaFoldDB" id="A0A5S5CLI3"/>
<name>A0A5S5CLI3_9BACL</name>